<evidence type="ECO:0000259" key="4">
    <source>
        <dbReference type="Pfam" id="PF08698"/>
    </source>
</evidence>
<evidence type="ECO:0000313" key="5">
    <source>
        <dbReference type="Proteomes" id="UP001652660"/>
    </source>
</evidence>
<keyword evidence="2" id="KW-0539">Nucleus</keyword>
<proteinExistence type="predicted"/>
<dbReference type="GO" id="GO:0006396">
    <property type="term" value="P:RNA processing"/>
    <property type="evidence" value="ECO:0007669"/>
    <property type="project" value="TreeGrafter"/>
</dbReference>
<dbReference type="GO" id="GO:0003723">
    <property type="term" value="F:RNA binding"/>
    <property type="evidence" value="ECO:0007669"/>
    <property type="project" value="TreeGrafter"/>
</dbReference>
<name>A0A6P6WT01_COFAR</name>
<dbReference type="OrthoDB" id="427886at2759"/>
<dbReference type="PANTHER" id="PTHR21686:SF12">
    <property type="entry name" value="DEOXYNUCLEOTIDYLTRANSFERASE TERMINAL-INTERACTING PROTEIN 2"/>
    <property type="match status" value="1"/>
</dbReference>
<feature type="compositionally biased region" description="Basic residues" evidence="3">
    <location>
        <begin position="104"/>
        <end position="118"/>
    </location>
</feature>
<dbReference type="InterPro" id="IPR039883">
    <property type="entry name" value="Fcf2/DNTTIP2"/>
</dbReference>
<accession>A0A6P6WT01</accession>
<sequence length="118" mass="13839">MPAPTLTPELKKDLHLLKLRSAMDPKRHYKKGDSRSKTLPKYFQVGTVIESASEFYAGRLTKKERKATLADELLSDSNLAQYRKRKVQEIEEQNRPAGFDKWKIRGRKSMKRAKQRRH</sequence>
<dbReference type="AlphaFoldDB" id="A0A6P6WT01"/>
<dbReference type="PANTHER" id="PTHR21686">
    <property type="entry name" value="DEOXYNUCLEOTIDYLTRANSFERASE TERMINAL-INTERACTING PROTEIN 2"/>
    <property type="match status" value="1"/>
</dbReference>
<organism evidence="5 6">
    <name type="scientific">Coffea arabica</name>
    <name type="common">Arabian coffee</name>
    <dbReference type="NCBI Taxonomy" id="13443"/>
    <lineage>
        <taxon>Eukaryota</taxon>
        <taxon>Viridiplantae</taxon>
        <taxon>Streptophyta</taxon>
        <taxon>Embryophyta</taxon>
        <taxon>Tracheophyta</taxon>
        <taxon>Spermatophyta</taxon>
        <taxon>Magnoliopsida</taxon>
        <taxon>eudicotyledons</taxon>
        <taxon>Gunneridae</taxon>
        <taxon>Pentapetalae</taxon>
        <taxon>asterids</taxon>
        <taxon>lamiids</taxon>
        <taxon>Gentianales</taxon>
        <taxon>Rubiaceae</taxon>
        <taxon>Ixoroideae</taxon>
        <taxon>Gardenieae complex</taxon>
        <taxon>Bertiereae - Coffeeae clade</taxon>
        <taxon>Coffeeae</taxon>
        <taxon>Coffea</taxon>
    </lineage>
</organism>
<evidence type="ECO:0000256" key="1">
    <source>
        <dbReference type="ARBA" id="ARBA00004604"/>
    </source>
</evidence>
<dbReference type="GeneID" id="113735786"/>
<dbReference type="RefSeq" id="XP_027118573.2">
    <property type="nucleotide sequence ID" value="XM_027262772.2"/>
</dbReference>
<dbReference type="GO" id="GO:0005730">
    <property type="term" value="C:nucleolus"/>
    <property type="evidence" value="ECO:0007669"/>
    <property type="project" value="UniProtKB-SubCell"/>
</dbReference>
<feature type="domain" description="Fcf2 pre-rRNA processing C-terminal" evidence="4">
    <location>
        <begin position="1"/>
        <end position="86"/>
    </location>
</feature>
<keyword evidence="5" id="KW-1185">Reference proteome</keyword>
<dbReference type="Proteomes" id="UP001652660">
    <property type="component" value="Chromosome 3c"/>
</dbReference>
<dbReference type="Pfam" id="PF08698">
    <property type="entry name" value="Fcf2"/>
    <property type="match status" value="1"/>
</dbReference>
<evidence type="ECO:0000256" key="2">
    <source>
        <dbReference type="ARBA" id="ARBA00023242"/>
    </source>
</evidence>
<feature type="region of interest" description="Disordered" evidence="3">
    <location>
        <begin position="98"/>
        <end position="118"/>
    </location>
</feature>
<evidence type="ECO:0000313" key="6">
    <source>
        <dbReference type="RefSeq" id="XP_027118573.2"/>
    </source>
</evidence>
<protein>
    <submittedName>
        <fullName evidence="6">rRNA-processing protein fcf2-like</fullName>
    </submittedName>
</protein>
<dbReference type="InterPro" id="IPR014810">
    <property type="entry name" value="Fcf2_C"/>
</dbReference>
<comment type="subcellular location">
    <subcellularLocation>
        <location evidence="1">Nucleus</location>
        <location evidence="1">Nucleolus</location>
    </subcellularLocation>
</comment>
<reference evidence="6" key="2">
    <citation type="submission" date="2025-08" db="UniProtKB">
        <authorList>
            <consortium name="RefSeq"/>
        </authorList>
    </citation>
    <scope>IDENTIFICATION</scope>
    <source>
        <tissue evidence="6">Leaves</tissue>
    </source>
</reference>
<evidence type="ECO:0000256" key="3">
    <source>
        <dbReference type="SAM" id="MobiDB-lite"/>
    </source>
</evidence>
<gene>
    <name evidence="6" type="primary">LOC113735786</name>
</gene>
<reference evidence="5" key="1">
    <citation type="journal article" date="2025" name="Foods">
        <title>Unveiling the Microbial Signatures of Arabica Coffee Cherries: Insights into Ripeness Specific Diversity, Functional Traits, and Implications for Quality and Safety.</title>
        <authorList>
            <consortium name="RefSeq"/>
            <person name="Tenea G.N."/>
            <person name="Cifuentes V."/>
            <person name="Reyes P."/>
            <person name="Cevallos-Vallejos M."/>
        </authorList>
    </citation>
    <scope>NUCLEOTIDE SEQUENCE [LARGE SCALE GENOMIC DNA]</scope>
</reference>